<dbReference type="Pfam" id="PF01966">
    <property type="entry name" value="HD"/>
    <property type="match status" value="1"/>
</dbReference>
<dbReference type="SUPFAM" id="SSF109604">
    <property type="entry name" value="HD-domain/PDEase-like"/>
    <property type="match status" value="1"/>
</dbReference>
<dbReference type="EMBL" id="FNFO01000005">
    <property type="protein sequence ID" value="SDL26260.1"/>
    <property type="molecule type" value="Genomic_DNA"/>
</dbReference>
<name>A0A1G9IM98_9BACT</name>
<evidence type="ECO:0000313" key="3">
    <source>
        <dbReference type="Proteomes" id="UP000198510"/>
    </source>
</evidence>
<accession>A0A1G9IM98</accession>
<evidence type="ECO:0000259" key="1">
    <source>
        <dbReference type="SMART" id="SM00471"/>
    </source>
</evidence>
<dbReference type="CDD" id="cd00077">
    <property type="entry name" value="HDc"/>
    <property type="match status" value="1"/>
</dbReference>
<dbReference type="PANTHER" id="PTHR33594:SF1">
    <property type="entry name" value="HD_PDEASE DOMAIN-CONTAINING PROTEIN"/>
    <property type="match status" value="1"/>
</dbReference>
<dbReference type="AlphaFoldDB" id="A0A1G9IM98"/>
<keyword evidence="3" id="KW-1185">Reference proteome</keyword>
<gene>
    <name evidence="2" type="ORF">SAMN05421823_10546</name>
</gene>
<dbReference type="PROSITE" id="PS00284">
    <property type="entry name" value="SERPIN"/>
    <property type="match status" value="1"/>
</dbReference>
<protein>
    <recommendedName>
        <fullName evidence="1">HD/PDEase domain-containing protein</fullName>
    </recommendedName>
</protein>
<dbReference type="SMART" id="SM00471">
    <property type="entry name" value="HDc"/>
    <property type="match status" value="1"/>
</dbReference>
<dbReference type="Proteomes" id="UP000198510">
    <property type="component" value="Unassembled WGS sequence"/>
</dbReference>
<proteinExistence type="predicted"/>
<dbReference type="STRING" id="1075417.SAMN05421823_10546"/>
<organism evidence="2 3">
    <name type="scientific">Catalinimonas alkaloidigena</name>
    <dbReference type="NCBI Taxonomy" id="1075417"/>
    <lineage>
        <taxon>Bacteria</taxon>
        <taxon>Pseudomonadati</taxon>
        <taxon>Bacteroidota</taxon>
        <taxon>Cytophagia</taxon>
        <taxon>Cytophagales</taxon>
        <taxon>Catalimonadaceae</taxon>
        <taxon>Catalinimonas</taxon>
    </lineage>
</organism>
<feature type="domain" description="HD/PDEase" evidence="1">
    <location>
        <begin position="33"/>
        <end position="150"/>
    </location>
</feature>
<sequence length="223" mass="24651">MGSLVADKPFLLLITLWEPRFESFLYTCLQAADAAHDLAHIRRVVTSAKRLAHAEGAALEIVVPAAWLHDCVIVAKDDPRRKEASRLAAQTAVTFLRSVEYPEAHLSPIAHAIAAHSFSANIPPETLEARVVQDADRLDALGAIGLSRCLLTGGALGRPLYDPDDPFAEHRPADDAQFTIDHFYTKLLRLPATMQTEAGRQEAQTRVTFMTHYLDVLRHEIEA</sequence>
<evidence type="ECO:0000313" key="2">
    <source>
        <dbReference type="EMBL" id="SDL26260.1"/>
    </source>
</evidence>
<dbReference type="InterPro" id="IPR003607">
    <property type="entry name" value="HD/PDEase_dom"/>
</dbReference>
<dbReference type="PANTHER" id="PTHR33594">
    <property type="entry name" value="SUPERFAMILY HYDROLASE, PUTATIVE (AFU_ORTHOLOGUE AFUA_1G03035)-RELATED"/>
    <property type="match status" value="1"/>
</dbReference>
<dbReference type="Gene3D" id="1.10.3210.50">
    <property type="match status" value="1"/>
</dbReference>
<dbReference type="InterPro" id="IPR006674">
    <property type="entry name" value="HD_domain"/>
</dbReference>
<dbReference type="InterPro" id="IPR023795">
    <property type="entry name" value="Serpin_CS"/>
</dbReference>
<reference evidence="2 3" key="1">
    <citation type="submission" date="2016-10" db="EMBL/GenBank/DDBJ databases">
        <authorList>
            <person name="de Groot N.N."/>
        </authorList>
    </citation>
    <scope>NUCLEOTIDE SEQUENCE [LARGE SCALE GENOMIC DNA]</scope>
    <source>
        <strain evidence="2 3">DSM 25186</strain>
    </source>
</reference>